<dbReference type="Proteomes" id="UP000323506">
    <property type="component" value="Chromosome A11"/>
</dbReference>
<dbReference type="AlphaFoldDB" id="A0A5D2EUG8"/>
<sequence length="57" mass="6502">MKPLTIQHRHLLHSDWYSVCPDTENLSSPSFHRQCVSRPIHQSGHQSICLSPSCECS</sequence>
<organism evidence="1 2">
    <name type="scientific">Gossypium darwinii</name>
    <name type="common">Darwin's cotton</name>
    <name type="synonym">Gossypium barbadense var. darwinii</name>
    <dbReference type="NCBI Taxonomy" id="34276"/>
    <lineage>
        <taxon>Eukaryota</taxon>
        <taxon>Viridiplantae</taxon>
        <taxon>Streptophyta</taxon>
        <taxon>Embryophyta</taxon>
        <taxon>Tracheophyta</taxon>
        <taxon>Spermatophyta</taxon>
        <taxon>Magnoliopsida</taxon>
        <taxon>eudicotyledons</taxon>
        <taxon>Gunneridae</taxon>
        <taxon>Pentapetalae</taxon>
        <taxon>rosids</taxon>
        <taxon>malvids</taxon>
        <taxon>Malvales</taxon>
        <taxon>Malvaceae</taxon>
        <taxon>Malvoideae</taxon>
        <taxon>Gossypium</taxon>
    </lineage>
</organism>
<protein>
    <submittedName>
        <fullName evidence="1">Uncharacterized protein</fullName>
    </submittedName>
</protein>
<gene>
    <name evidence="1" type="ORF">ES288_A11G353700v1</name>
</gene>
<keyword evidence="2" id="KW-1185">Reference proteome</keyword>
<evidence type="ECO:0000313" key="2">
    <source>
        <dbReference type="Proteomes" id="UP000323506"/>
    </source>
</evidence>
<accession>A0A5D2EUG8</accession>
<name>A0A5D2EUG8_GOSDA</name>
<dbReference type="EMBL" id="CM017698">
    <property type="protein sequence ID" value="TYG96478.1"/>
    <property type="molecule type" value="Genomic_DNA"/>
</dbReference>
<proteinExistence type="predicted"/>
<evidence type="ECO:0000313" key="1">
    <source>
        <dbReference type="EMBL" id="TYG96478.1"/>
    </source>
</evidence>
<reference evidence="1 2" key="1">
    <citation type="submission" date="2019-06" db="EMBL/GenBank/DDBJ databases">
        <title>WGS assembly of Gossypium darwinii.</title>
        <authorList>
            <person name="Chen Z.J."/>
            <person name="Sreedasyam A."/>
            <person name="Ando A."/>
            <person name="Song Q."/>
            <person name="De L."/>
            <person name="Hulse-Kemp A."/>
            <person name="Ding M."/>
            <person name="Ye W."/>
            <person name="Kirkbride R."/>
            <person name="Jenkins J."/>
            <person name="Plott C."/>
            <person name="Lovell J."/>
            <person name="Lin Y.-M."/>
            <person name="Vaughn R."/>
            <person name="Liu B."/>
            <person name="Li W."/>
            <person name="Simpson S."/>
            <person name="Scheffler B."/>
            <person name="Saski C."/>
            <person name="Grover C."/>
            <person name="Hu G."/>
            <person name="Conover J."/>
            <person name="Carlson J."/>
            <person name="Shu S."/>
            <person name="Boston L."/>
            <person name="Williams M."/>
            <person name="Peterson D."/>
            <person name="Mcgee K."/>
            <person name="Jones D."/>
            <person name="Wendel J."/>
            <person name="Stelly D."/>
            <person name="Grimwood J."/>
            <person name="Schmutz J."/>
        </authorList>
    </citation>
    <scope>NUCLEOTIDE SEQUENCE [LARGE SCALE GENOMIC DNA]</scope>
    <source>
        <strain evidence="1">1808015.09</strain>
    </source>
</reference>